<dbReference type="GO" id="GO:0004325">
    <property type="term" value="F:ferrochelatase activity"/>
    <property type="evidence" value="ECO:0007669"/>
    <property type="project" value="InterPro"/>
</dbReference>
<evidence type="ECO:0000256" key="5">
    <source>
        <dbReference type="ARBA" id="ARBA00023244"/>
    </source>
</evidence>
<dbReference type="InterPro" id="IPR028161">
    <property type="entry name" value="Met8-like"/>
</dbReference>
<dbReference type="Pfam" id="PF13241">
    <property type="entry name" value="NAD_binding_7"/>
    <property type="match status" value="1"/>
</dbReference>
<keyword evidence="3 8" id="KW-0560">Oxidoreductase</keyword>
<protein>
    <recommendedName>
        <fullName evidence="2">precorrin-2 dehydrogenase</fullName>
        <ecNumber evidence="2">1.3.1.76</ecNumber>
    </recommendedName>
</protein>
<dbReference type="GO" id="GO:0019354">
    <property type="term" value="P:siroheme biosynthetic process"/>
    <property type="evidence" value="ECO:0007669"/>
    <property type="project" value="UniProtKB-UniPathway"/>
</dbReference>
<organism evidence="8 9">
    <name type="scientific">Mesobacillus selenatarsenatis (strain DSM 18680 / JCM 14380 / FERM P-15431 / SF-1)</name>
    <dbReference type="NCBI Taxonomy" id="1321606"/>
    <lineage>
        <taxon>Bacteria</taxon>
        <taxon>Bacillati</taxon>
        <taxon>Bacillota</taxon>
        <taxon>Bacilli</taxon>
        <taxon>Bacillales</taxon>
        <taxon>Bacillaceae</taxon>
        <taxon>Mesobacillus</taxon>
    </lineage>
</organism>
<dbReference type="STRING" id="1321606.SAMD00020551_2335"/>
<dbReference type="GO" id="GO:0043115">
    <property type="term" value="F:precorrin-2 dehydrogenase activity"/>
    <property type="evidence" value="ECO:0007669"/>
    <property type="project" value="UniProtKB-EC"/>
</dbReference>
<dbReference type="InterPro" id="IPR042518">
    <property type="entry name" value="SirC_C"/>
</dbReference>
<dbReference type="InterPro" id="IPR028281">
    <property type="entry name" value="Sirohaem_synthase_central"/>
</dbReference>
<evidence type="ECO:0000256" key="3">
    <source>
        <dbReference type="ARBA" id="ARBA00023002"/>
    </source>
</evidence>
<dbReference type="InterPro" id="IPR006367">
    <property type="entry name" value="Sirohaem_synthase_N"/>
</dbReference>
<keyword evidence="5" id="KW-0627">Porphyrin biosynthesis</keyword>
<sequence>MLYPINVQIQDRNVVVIGGGKVAQRKVFGLLEAGAKVKVVSPEITSDLLRLSETGEISWRPEPYGKENLEGALLIIAATNDRETNLAVKRDAAPYQLVNLADDPDESDFQVPSVMKRGKLTVAVSTSGASPVLAKKICTQLEEMYDEQYESYLDFLASSRKEIKASVKDELVKRKLLTTIADESFLKESFREERFARLLEETISEEGR</sequence>
<comment type="caution">
    <text evidence="8">The sequence shown here is derived from an EMBL/GenBank/DDBJ whole genome shotgun (WGS) entry which is preliminary data.</text>
</comment>
<evidence type="ECO:0000259" key="7">
    <source>
        <dbReference type="Pfam" id="PF14824"/>
    </source>
</evidence>
<evidence type="ECO:0000313" key="8">
    <source>
        <dbReference type="EMBL" id="GAM14187.1"/>
    </source>
</evidence>
<feature type="domain" description="Siroheme synthase central" evidence="7">
    <location>
        <begin position="117"/>
        <end position="137"/>
    </location>
</feature>
<evidence type="ECO:0000256" key="2">
    <source>
        <dbReference type="ARBA" id="ARBA00012400"/>
    </source>
</evidence>
<gene>
    <name evidence="8" type="ORF">SAMD00020551_2335</name>
</gene>
<dbReference type="EC" id="1.3.1.76" evidence="2"/>
<dbReference type="PANTHER" id="PTHR35330:SF1">
    <property type="entry name" value="SIROHEME BIOSYNTHESIS PROTEIN MET8"/>
    <property type="match status" value="1"/>
</dbReference>
<evidence type="ECO:0000256" key="6">
    <source>
        <dbReference type="ARBA" id="ARBA00047561"/>
    </source>
</evidence>
<dbReference type="NCBIfam" id="NF005222">
    <property type="entry name" value="PRK06718.1"/>
    <property type="match status" value="1"/>
</dbReference>
<dbReference type="UniPathway" id="UPA00262">
    <property type="reaction ID" value="UER00222"/>
</dbReference>
<accession>A0A0A8X569</accession>
<comment type="catalytic activity">
    <reaction evidence="6">
        <text>precorrin-2 + NAD(+) = sirohydrochlorin + NADH + 2 H(+)</text>
        <dbReference type="Rhea" id="RHEA:15613"/>
        <dbReference type="ChEBI" id="CHEBI:15378"/>
        <dbReference type="ChEBI" id="CHEBI:57540"/>
        <dbReference type="ChEBI" id="CHEBI:57945"/>
        <dbReference type="ChEBI" id="CHEBI:58351"/>
        <dbReference type="ChEBI" id="CHEBI:58827"/>
        <dbReference type="EC" id="1.3.1.76"/>
    </reaction>
</comment>
<dbReference type="InterPro" id="IPR036291">
    <property type="entry name" value="NAD(P)-bd_dom_sf"/>
</dbReference>
<dbReference type="RefSeq" id="WP_041965959.1">
    <property type="nucleotide sequence ID" value="NZ_BASE01000046.1"/>
</dbReference>
<comment type="pathway">
    <text evidence="1">Porphyrin-containing compound metabolism; siroheme biosynthesis; sirohydrochlorin from precorrin-2: step 1/1.</text>
</comment>
<dbReference type="NCBIfam" id="TIGR01470">
    <property type="entry name" value="cysG_Nterm"/>
    <property type="match status" value="1"/>
</dbReference>
<dbReference type="EMBL" id="BASE01000046">
    <property type="protein sequence ID" value="GAM14187.1"/>
    <property type="molecule type" value="Genomic_DNA"/>
</dbReference>
<dbReference type="Gene3D" id="1.10.8.610">
    <property type="entry name" value="SirC, precorrin-2 dehydrogenase, C-terminal helical domain-like"/>
    <property type="match status" value="1"/>
</dbReference>
<dbReference type="PANTHER" id="PTHR35330">
    <property type="entry name" value="SIROHEME BIOSYNTHESIS PROTEIN MET8"/>
    <property type="match status" value="1"/>
</dbReference>
<keyword evidence="9" id="KW-1185">Reference proteome</keyword>
<dbReference type="AlphaFoldDB" id="A0A0A8X569"/>
<dbReference type="Pfam" id="PF14824">
    <property type="entry name" value="Sirohm_synth_M"/>
    <property type="match status" value="1"/>
</dbReference>
<keyword evidence="4" id="KW-0520">NAD</keyword>
<evidence type="ECO:0000313" key="9">
    <source>
        <dbReference type="Proteomes" id="UP000031014"/>
    </source>
</evidence>
<evidence type="ECO:0000256" key="4">
    <source>
        <dbReference type="ARBA" id="ARBA00023027"/>
    </source>
</evidence>
<dbReference type="Gene3D" id="3.40.50.720">
    <property type="entry name" value="NAD(P)-binding Rossmann-like Domain"/>
    <property type="match status" value="1"/>
</dbReference>
<dbReference type="Pfam" id="PF22440">
    <property type="entry name" value="SirC_C"/>
    <property type="match status" value="1"/>
</dbReference>
<evidence type="ECO:0000256" key="1">
    <source>
        <dbReference type="ARBA" id="ARBA00005010"/>
    </source>
</evidence>
<reference evidence="8 9" key="1">
    <citation type="submission" date="2013-06" db="EMBL/GenBank/DDBJ databases">
        <title>Whole genome shotgun sequence of Bacillus selenatarsenatis SF-1.</title>
        <authorList>
            <person name="Kuroda M."/>
            <person name="Sei K."/>
            <person name="Yamashita M."/>
            <person name="Ike M."/>
        </authorList>
    </citation>
    <scope>NUCLEOTIDE SEQUENCE [LARGE SCALE GENOMIC DNA]</scope>
    <source>
        <strain evidence="8 9">SF-1</strain>
    </source>
</reference>
<dbReference type="OrthoDB" id="9773765at2"/>
<dbReference type="SUPFAM" id="SSF51735">
    <property type="entry name" value="NAD(P)-binding Rossmann-fold domains"/>
    <property type="match status" value="1"/>
</dbReference>
<proteinExistence type="predicted"/>
<dbReference type="SUPFAM" id="SSF75615">
    <property type="entry name" value="Siroheme synthase middle domains-like"/>
    <property type="match status" value="1"/>
</dbReference>
<name>A0A0A8X569_MESS1</name>
<dbReference type="Proteomes" id="UP000031014">
    <property type="component" value="Unassembled WGS sequence"/>
</dbReference>